<dbReference type="Proteomes" id="UP000307790">
    <property type="component" value="Unassembled WGS sequence"/>
</dbReference>
<reference evidence="3 4" key="1">
    <citation type="submission" date="2019-05" db="EMBL/GenBank/DDBJ databases">
        <title>Genome sequences of Thalassotalea litorea 1K03283.</title>
        <authorList>
            <person name="Zhang D."/>
        </authorList>
    </citation>
    <scope>NUCLEOTIDE SEQUENCE [LARGE SCALE GENOMIC DNA]</scope>
    <source>
        <strain evidence="3 4">MCCC 1K03283</strain>
    </source>
</reference>
<dbReference type="RefSeq" id="WP_138318969.1">
    <property type="nucleotide sequence ID" value="NZ_VCBC01000004.1"/>
</dbReference>
<organism evidence="3 4">
    <name type="scientific">Thalassotalea litorea</name>
    <dbReference type="NCBI Taxonomy" id="2020715"/>
    <lineage>
        <taxon>Bacteria</taxon>
        <taxon>Pseudomonadati</taxon>
        <taxon>Pseudomonadota</taxon>
        <taxon>Gammaproteobacteria</taxon>
        <taxon>Alteromonadales</taxon>
        <taxon>Colwelliaceae</taxon>
        <taxon>Thalassotalea</taxon>
    </lineage>
</organism>
<proteinExistence type="inferred from homology"/>
<gene>
    <name evidence="3" type="ORF">FE810_05195</name>
</gene>
<dbReference type="GO" id="GO:0016787">
    <property type="term" value="F:hydrolase activity"/>
    <property type="evidence" value="ECO:0007669"/>
    <property type="project" value="InterPro"/>
</dbReference>
<evidence type="ECO:0000259" key="2">
    <source>
        <dbReference type="Pfam" id="PF04909"/>
    </source>
</evidence>
<comment type="caution">
    <text evidence="3">The sequence shown here is derived from an EMBL/GenBank/DDBJ whole genome shotgun (WGS) entry which is preliminary data.</text>
</comment>
<dbReference type="Pfam" id="PF04909">
    <property type="entry name" value="Amidohydro_2"/>
    <property type="match status" value="1"/>
</dbReference>
<name>A0A5R9IQZ7_9GAMM</name>
<dbReference type="PANTHER" id="PTHR43569">
    <property type="entry name" value="AMIDOHYDROLASE"/>
    <property type="match status" value="1"/>
</dbReference>
<sequence length="293" mass="33732">MRFTDSHHHLWELDKLSYPWLEARGSKRFFGQPDPIRKNYLPSDYLQDHQHQVRNSVHIQVGCIPEHNLRETQLIESYIASGAPISAIVAAVDVRSANLAEQLAQQSQYPHVKGVRHMIGKSPEENHQLPVFKGHEWVDGWALIAEQQLTFDLQLTQEQYEPVLQALQSVPQLNVVLCHFASPWDQSESGFKRWREAMSKFARLDNCYIKLSGFSMFTQQFNQARFIKYGLAAIEIFGAERCMLGSNFPVDKLHMSFAQLSDAWFALCNSLDTEQQAQICTKTAQKFYSLNCR</sequence>
<accession>A0A5R9IQZ7</accession>
<protein>
    <recommendedName>
        <fullName evidence="2">Amidohydrolase-related domain-containing protein</fullName>
    </recommendedName>
</protein>
<keyword evidence="4" id="KW-1185">Reference proteome</keyword>
<dbReference type="EMBL" id="VCBC01000004">
    <property type="protein sequence ID" value="TLU66903.1"/>
    <property type="molecule type" value="Genomic_DNA"/>
</dbReference>
<dbReference type="SUPFAM" id="SSF51556">
    <property type="entry name" value="Metallo-dependent hydrolases"/>
    <property type="match status" value="1"/>
</dbReference>
<dbReference type="InterPro" id="IPR052350">
    <property type="entry name" value="Metallo-dep_Lactonases"/>
</dbReference>
<evidence type="ECO:0000313" key="4">
    <source>
        <dbReference type="Proteomes" id="UP000307790"/>
    </source>
</evidence>
<dbReference type="AlphaFoldDB" id="A0A5R9IQZ7"/>
<dbReference type="InterPro" id="IPR032466">
    <property type="entry name" value="Metal_Hydrolase"/>
</dbReference>
<comment type="similarity">
    <text evidence="1">Belongs to the metallo-dependent hydrolases superfamily.</text>
</comment>
<feature type="domain" description="Amidohydrolase-related" evidence="2">
    <location>
        <begin position="5"/>
        <end position="289"/>
    </location>
</feature>
<dbReference type="Gene3D" id="3.20.20.140">
    <property type="entry name" value="Metal-dependent hydrolases"/>
    <property type="match status" value="1"/>
</dbReference>
<dbReference type="OrthoDB" id="9787654at2"/>
<evidence type="ECO:0000256" key="1">
    <source>
        <dbReference type="ARBA" id="ARBA00038310"/>
    </source>
</evidence>
<evidence type="ECO:0000313" key="3">
    <source>
        <dbReference type="EMBL" id="TLU66903.1"/>
    </source>
</evidence>
<dbReference type="PANTHER" id="PTHR43569:SF2">
    <property type="entry name" value="AMIDOHYDROLASE-RELATED DOMAIN-CONTAINING PROTEIN"/>
    <property type="match status" value="1"/>
</dbReference>
<dbReference type="InterPro" id="IPR006680">
    <property type="entry name" value="Amidohydro-rel"/>
</dbReference>